<dbReference type="RefSeq" id="WP_377871699.1">
    <property type="nucleotide sequence ID" value="NZ_JBHMAY010000032.1"/>
</dbReference>
<dbReference type="Proteomes" id="UP001595764">
    <property type="component" value="Unassembled WGS sequence"/>
</dbReference>
<proteinExistence type="predicted"/>
<reference evidence="3" key="1">
    <citation type="journal article" date="2019" name="Int. J. Syst. Evol. Microbiol.">
        <title>The Global Catalogue of Microorganisms (GCM) 10K type strain sequencing project: providing services to taxonomists for standard genome sequencing and annotation.</title>
        <authorList>
            <consortium name="The Broad Institute Genomics Platform"/>
            <consortium name="The Broad Institute Genome Sequencing Center for Infectious Disease"/>
            <person name="Wu L."/>
            <person name="Ma J."/>
        </authorList>
    </citation>
    <scope>NUCLEOTIDE SEQUENCE [LARGE SCALE GENOMIC DNA]</scope>
    <source>
        <strain evidence="3">CGMCC 4.7682</strain>
    </source>
</reference>
<keyword evidence="3" id="KW-1185">Reference proteome</keyword>
<dbReference type="EMBL" id="JBHRWI010000022">
    <property type="protein sequence ID" value="MFC3512456.1"/>
    <property type="molecule type" value="Genomic_DNA"/>
</dbReference>
<sequence>MKMTEDRPQFSADPVQDRARHALLVKLAANTRNPVMAELARELLAGNVTPRRVVESQLYASALEKPVDDFAAWYSGLPESEKDAEAAKGENALRDLADEQVDESRKPRTSRRQFEDDEYIEDFSERDWLDE</sequence>
<accession>A0ABV7QH70</accession>
<feature type="compositionally biased region" description="Basic and acidic residues" evidence="1">
    <location>
        <begin position="80"/>
        <end position="106"/>
    </location>
</feature>
<evidence type="ECO:0000313" key="3">
    <source>
        <dbReference type="Proteomes" id="UP001595764"/>
    </source>
</evidence>
<evidence type="ECO:0000256" key="1">
    <source>
        <dbReference type="SAM" id="MobiDB-lite"/>
    </source>
</evidence>
<comment type="caution">
    <text evidence="2">The sequence shown here is derived from an EMBL/GenBank/DDBJ whole genome shotgun (WGS) entry which is preliminary data.</text>
</comment>
<gene>
    <name evidence="2" type="ORF">ACFORO_19960</name>
</gene>
<feature type="region of interest" description="Disordered" evidence="1">
    <location>
        <begin position="80"/>
        <end position="118"/>
    </location>
</feature>
<name>A0ABV7QH70_9PSEU</name>
<evidence type="ECO:0000313" key="2">
    <source>
        <dbReference type="EMBL" id="MFC3512456.1"/>
    </source>
</evidence>
<protein>
    <submittedName>
        <fullName evidence="2">Uncharacterized protein</fullName>
    </submittedName>
</protein>
<organism evidence="2 3">
    <name type="scientific">Amycolatopsis halotolerans</name>
    <dbReference type="NCBI Taxonomy" id="330083"/>
    <lineage>
        <taxon>Bacteria</taxon>
        <taxon>Bacillati</taxon>
        <taxon>Actinomycetota</taxon>
        <taxon>Actinomycetes</taxon>
        <taxon>Pseudonocardiales</taxon>
        <taxon>Pseudonocardiaceae</taxon>
        <taxon>Amycolatopsis</taxon>
    </lineage>
</organism>